<dbReference type="GO" id="GO:0005886">
    <property type="term" value="C:plasma membrane"/>
    <property type="evidence" value="ECO:0007669"/>
    <property type="project" value="TreeGrafter"/>
</dbReference>
<dbReference type="GO" id="GO:0015648">
    <property type="term" value="F:lipid-linked peptidoglycan transporter activity"/>
    <property type="evidence" value="ECO:0007669"/>
    <property type="project" value="TreeGrafter"/>
</dbReference>
<feature type="transmembrane region" description="Helical" evidence="6">
    <location>
        <begin position="306"/>
        <end position="324"/>
    </location>
</feature>
<keyword evidence="3" id="KW-0133">Cell shape</keyword>
<dbReference type="InterPro" id="IPR001182">
    <property type="entry name" value="FtsW/RodA"/>
</dbReference>
<accession>A0A2K9EC19</accession>
<dbReference type="Pfam" id="PF01098">
    <property type="entry name" value="FTSW_RODA_SPOVE"/>
    <property type="match status" value="1"/>
</dbReference>
<evidence type="ECO:0000256" key="2">
    <source>
        <dbReference type="ARBA" id="ARBA00022692"/>
    </source>
</evidence>
<gene>
    <name evidence="7" type="primary">mrdB</name>
    <name evidence="7" type="ORF">HVS_08890</name>
</gene>
<evidence type="ECO:0000256" key="6">
    <source>
        <dbReference type="SAM" id="Phobius"/>
    </source>
</evidence>
<dbReference type="InterPro" id="IPR011923">
    <property type="entry name" value="RodA/MrdB"/>
</dbReference>
<feature type="transmembrane region" description="Helical" evidence="6">
    <location>
        <begin position="17"/>
        <end position="39"/>
    </location>
</feature>
<dbReference type="RefSeq" id="WP_101301317.1">
    <property type="nucleotide sequence ID" value="NZ_CP025197.1"/>
</dbReference>
<dbReference type="GO" id="GO:0008360">
    <property type="term" value="P:regulation of cell shape"/>
    <property type="evidence" value="ECO:0007669"/>
    <property type="project" value="UniProtKB-KW"/>
</dbReference>
<dbReference type="NCBIfam" id="TIGR02210">
    <property type="entry name" value="rodA_shape"/>
    <property type="match status" value="1"/>
</dbReference>
<feature type="transmembrane region" description="Helical" evidence="6">
    <location>
        <begin position="80"/>
        <end position="99"/>
    </location>
</feature>
<keyword evidence="4 6" id="KW-1133">Transmembrane helix</keyword>
<dbReference type="GO" id="GO:0051301">
    <property type="term" value="P:cell division"/>
    <property type="evidence" value="ECO:0007669"/>
    <property type="project" value="InterPro"/>
</dbReference>
<feature type="transmembrane region" description="Helical" evidence="6">
    <location>
        <begin position="187"/>
        <end position="206"/>
    </location>
</feature>
<reference evidence="7 8" key="1">
    <citation type="submission" date="2017-12" db="EMBL/GenBank/DDBJ databases">
        <title>Complete genome sequence of Herbivorax saccincola GGR1, a novel Cellulosome-producing hydrolytic bacterium in a thermophilic biogas plant, established by Illumina and Nanopore MinION sequencing.</title>
        <authorList>
            <person name="Pechtl A."/>
            <person name="Ruckert C."/>
            <person name="Koeck D.E."/>
            <person name="Maus I."/>
            <person name="Winkler A."/>
            <person name="Kalinowski J."/>
            <person name="Puhler A."/>
            <person name="Schwarz W.W."/>
            <person name="Zverlov V.V."/>
            <person name="Schluter A."/>
            <person name="Liebl W."/>
        </authorList>
    </citation>
    <scope>NUCLEOTIDE SEQUENCE [LARGE SCALE GENOMIC DNA]</scope>
    <source>
        <strain evidence="8">SR1</strain>
    </source>
</reference>
<keyword evidence="8" id="KW-1185">Reference proteome</keyword>
<protein>
    <submittedName>
        <fullName evidence="7">Rod shape-determining protein RodA</fullName>
    </submittedName>
</protein>
<feature type="transmembrane region" description="Helical" evidence="6">
    <location>
        <begin position="344"/>
        <end position="364"/>
    </location>
</feature>
<sequence>MYSLSDKKKKKKFKFDYILFCSVFMLSIFGIIVLCSATATNPSGSRMVMVQIASMILGIGICVVLNFLDYNIFKSLSTLLYIFGILLLVAVLRFGTDILGSRRWLIIPVINMSFQPSELTKIFYILFISKHFEKLSKEFNKKTIIKIFVFTVIPVLLIFRQPDGGMALTYLFILFVITFVHGIPYKYIFAGIPAAIASLPLVWKFVLKDYHKIRILSFLDPSLDPQGAAYQVNRAEMTVGSGQIWGQGLFNGTQSQSLEGVPVKESDFIFTVIAEELGFIGSVLLISLILLILFRCIYISWKSKDIYGAYVSIGITAMLAFNFIQNIGMNIALLPVSGVPLPFVSAGGSAMVTYYIAVGVVMSISMHRERGMFEPSG</sequence>
<evidence type="ECO:0000256" key="4">
    <source>
        <dbReference type="ARBA" id="ARBA00022989"/>
    </source>
</evidence>
<feature type="transmembrane region" description="Helical" evidence="6">
    <location>
        <begin position="105"/>
        <end position="127"/>
    </location>
</feature>
<feature type="transmembrane region" description="Helical" evidence="6">
    <location>
        <begin position="45"/>
        <end position="68"/>
    </location>
</feature>
<feature type="transmembrane region" description="Helical" evidence="6">
    <location>
        <begin position="164"/>
        <end position="180"/>
    </location>
</feature>
<keyword evidence="2 6" id="KW-0812">Transmembrane</keyword>
<dbReference type="PANTHER" id="PTHR30474:SF1">
    <property type="entry name" value="PEPTIDOGLYCAN GLYCOSYLTRANSFERASE MRDB"/>
    <property type="match status" value="1"/>
</dbReference>
<evidence type="ECO:0000313" key="7">
    <source>
        <dbReference type="EMBL" id="AUG57684.1"/>
    </source>
</evidence>
<proteinExistence type="predicted"/>
<name>A0A2K9EC19_9FIRM</name>
<dbReference type="PANTHER" id="PTHR30474">
    <property type="entry name" value="CELL CYCLE PROTEIN"/>
    <property type="match status" value="1"/>
</dbReference>
<dbReference type="AlphaFoldDB" id="A0A2K9EC19"/>
<comment type="subcellular location">
    <subcellularLocation>
        <location evidence="1">Membrane</location>
        <topology evidence="1">Multi-pass membrane protein</topology>
    </subcellularLocation>
</comment>
<dbReference type="Proteomes" id="UP000233534">
    <property type="component" value="Chromosome"/>
</dbReference>
<dbReference type="KEGG" id="hsc:HVS_08890"/>
<evidence type="ECO:0000256" key="1">
    <source>
        <dbReference type="ARBA" id="ARBA00004141"/>
    </source>
</evidence>
<organism evidence="7 8">
    <name type="scientific">Acetivibrio saccincola</name>
    <dbReference type="NCBI Taxonomy" id="1677857"/>
    <lineage>
        <taxon>Bacteria</taxon>
        <taxon>Bacillati</taxon>
        <taxon>Bacillota</taxon>
        <taxon>Clostridia</taxon>
        <taxon>Eubacteriales</taxon>
        <taxon>Oscillospiraceae</taxon>
        <taxon>Acetivibrio</taxon>
    </lineage>
</organism>
<dbReference type="EMBL" id="CP025197">
    <property type="protein sequence ID" value="AUG57684.1"/>
    <property type="molecule type" value="Genomic_DNA"/>
</dbReference>
<feature type="transmembrane region" description="Helical" evidence="6">
    <location>
        <begin position="139"/>
        <end position="158"/>
    </location>
</feature>
<feature type="transmembrane region" description="Helical" evidence="6">
    <location>
        <begin position="268"/>
        <end position="294"/>
    </location>
</feature>
<keyword evidence="5 6" id="KW-0472">Membrane</keyword>
<evidence type="ECO:0000256" key="5">
    <source>
        <dbReference type="ARBA" id="ARBA00023136"/>
    </source>
</evidence>
<dbReference type="GO" id="GO:0032153">
    <property type="term" value="C:cell division site"/>
    <property type="evidence" value="ECO:0007669"/>
    <property type="project" value="TreeGrafter"/>
</dbReference>
<evidence type="ECO:0000256" key="3">
    <source>
        <dbReference type="ARBA" id="ARBA00022960"/>
    </source>
</evidence>
<evidence type="ECO:0000313" key="8">
    <source>
        <dbReference type="Proteomes" id="UP000233534"/>
    </source>
</evidence>